<reference evidence="2 3" key="1">
    <citation type="submission" date="2015-12" db="EMBL/GenBank/DDBJ databases">
        <authorList>
            <person name="Shamseldin A."/>
            <person name="Moawad H."/>
            <person name="Abd El-Rahim W.M."/>
            <person name="Sadowsky M.J."/>
        </authorList>
    </citation>
    <scope>NUCLEOTIDE SEQUENCE [LARGE SCALE GENOMIC DNA]</scope>
    <source>
        <strain evidence="2 3">ZGT118</strain>
    </source>
</reference>
<accession>A0A0X3TJ19</accession>
<evidence type="ECO:0000313" key="3">
    <source>
        <dbReference type="Proteomes" id="UP000053791"/>
    </source>
</evidence>
<dbReference type="SUPFAM" id="SSF159270">
    <property type="entry name" value="YmcC-like"/>
    <property type="match status" value="1"/>
</dbReference>
<name>A0A0X3TJ19_9RHOB</name>
<dbReference type="EMBL" id="LQBQ01000039">
    <property type="protein sequence ID" value="KUJ73200.1"/>
    <property type="molecule type" value="Genomic_DNA"/>
</dbReference>
<sequence length="213" mass="23450">MKRAILIAVLLNLMVACSNTSYEIETLRTAIGQGDARPDPRVQSLIDAGAPRLQVGFLKSGLAGTMVLEGERDGVRTWLSVDGAALLTRDGMVVAERGFGGGLMSSDVSQPLAAIRSGREGEVTRFHSFLTGNDEIVTRSYKCRIEDRGEKEILVQGKPVATRLMRETCRNTDHEFLNLYWFSRASGRMVQSRQWLGDFLGVVTMREVRGQGA</sequence>
<proteinExistence type="predicted"/>
<evidence type="ECO:0000313" key="2">
    <source>
        <dbReference type="EMBL" id="KUJ73200.1"/>
    </source>
</evidence>
<dbReference type="RefSeq" id="WP_068350138.1">
    <property type="nucleotide sequence ID" value="NZ_LQBQ01000039.1"/>
</dbReference>
<protein>
    <recommendedName>
        <fullName evidence="4">YjbF family lipoprotein</fullName>
    </recommendedName>
</protein>
<feature type="signal peptide" evidence="1">
    <location>
        <begin position="1"/>
        <end position="21"/>
    </location>
</feature>
<dbReference type="Gene3D" id="2.40.360.10">
    <property type="entry name" value="YmcC-like"/>
    <property type="match status" value="1"/>
</dbReference>
<dbReference type="Pfam" id="PF11102">
    <property type="entry name" value="YjbF"/>
    <property type="match status" value="1"/>
</dbReference>
<gene>
    <name evidence="2" type="ORF">AVO45_15795</name>
</gene>
<keyword evidence="1" id="KW-0732">Signal</keyword>
<dbReference type="InterPro" id="IPR021308">
    <property type="entry name" value="GfcB"/>
</dbReference>
<dbReference type="Proteomes" id="UP000053791">
    <property type="component" value="Unassembled WGS sequence"/>
</dbReference>
<evidence type="ECO:0008006" key="4">
    <source>
        <dbReference type="Google" id="ProtNLM"/>
    </source>
</evidence>
<comment type="caution">
    <text evidence="2">The sequence shown here is derived from an EMBL/GenBank/DDBJ whole genome shotgun (WGS) entry which is preliminary data.</text>
</comment>
<organism evidence="2 3">
    <name type="scientific">Ruegeria marisrubri</name>
    <dbReference type="NCBI Taxonomy" id="1685379"/>
    <lineage>
        <taxon>Bacteria</taxon>
        <taxon>Pseudomonadati</taxon>
        <taxon>Pseudomonadota</taxon>
        <taxon>Alphaproteobacteria</taxon>
        <taxon>Rhodobacterales</taxon>
        <taxon>Roseobacteraceae</taxon>
        <taxon>Ruegeria</taxon>
    </lineage>
</organism>
<dbReference type="InterPro" id="IPR023373">
    <property type="entry name" value="YmcC_sf"/>
</dbReference>
<dbReference type="PROSITE" id="PS51257">
    <property type="entry name" value="PROKAR_LIPOPROTEIN"/>
    <property type="match status" value="1"/>
</dbReference>
<feature type="chain" id="PRO_5007054071" description="YjbF family lipoprotein" evidence="1">
    <location>
        <begin position="22"/>
        <end position="213"/>
    </location>
</feature>
<keyword evidence="3" id="KW-1185">Reference proteome</keyword>
<dbReference type="AlphaFoldDB" id="A0A0X3TJ19"/>
<dbReference type="STRING" id="1685379.AVO45_15795"/>
<dbReference type="OrthoDB" id="6237231at2"/>
<evidence type="ECO:0000256" key="1">
    <source>
        <dbReference type="SAM" id="SignalP"/>
    </source>
</evidence>